<dbReference type="InterPro" id="IPR042095">
    <property type="entry name" value="SUMF_sf"/>
</dbReference>
<keyword evidence="4" id="KW-1185">Reference proteome</keyword>
<name>A0ABU1VN97_9GAMM</name>
<evidence type="ECO:0000313" key="4">
    <source>
        <dbReference type="Proteomes" id="UP001267878"/>
    </source>
</evidence>
<dbReference type="InterPro" id="IPR016187">
    <property type="entry name" value="CTDL_fold"/>
</dbReference>
<protein>
    <submittedName>
        <fullName evidence="3">Formylglycine-generating enzyme required for sulfatase activity</fullName>
    </submittedName>
</protein>
<sequence length="613" mass="66621">MAWSLGLGLALTCAAGCGRRQAEEEKASAPAPLVTIGQDQSVSPVPAWRAPAIAITDANATGLRKQAAAALKAGHLYGGEQEAEAAIPLYLALQEYSPRNERIRDGLRESLFALLDEGRKALNAIDYDAQELRHAHEVGAVARVVAPADPRVEAFLDRLDRADEAAQANRLGEIALNAEHIGENNEANGAIAYFREALRERPGDSRAAQGLAAAESALIRRAEAAADRDDYDGATSWLAMAAKVRPGFVTIRDARERIAMQRATRVNGLRDEGIAQLATPTAPGLRRARETLAQLLRIAATGDPAVLELRTRIETAAHYGLFRAGQAFTDALSNGGRGPQMVVVPHGAFRMGALEGEADSSDAERPVRNIRFDRGIAMARTEVTVGEFRRFVNATRYRARATRRGYSTIYDERSGNFVRAGNVDWQSDYVGRPASDDMPVVNVSVGDATRYAEWLSEQTGQRYRLPSEAEFEYVLREGGQSRFPWGDGAPPAQSGNFTGGNDVSPSGRRWSNAFPRYGDGAWGPAPVGSYRPNQWGVHDLAGNVSEWVDDCWHGNFRRAPRDGRPWVNPGCRNQTVRGGSWASSPAHTRSAARQGTDINNTSARVGFRVVREI</sequence>
<dbReference type="InterPro" id="IPR005532">
    <property type="entry name" value="SUMF_dom"/>
</dbReference>
<dbReference type="SUPFAM" id="SSF56436">
    <property type="entry name" value="C-type lectin-like"/>
    <property type="match status" value="1"/>
</dbReference>
<comment type="caution">
    <text evidence="3">The sequence shown here is derived from an EMBL/GenBank/DDBJ whole genome shotgun (WGS) entry which is preliminary data.</text>
</comment>
<dbReference type="InterPro" id="IPR051043">
    <property type="entry name" value="Sulfatase_Mod_Factor_Kinase"/>
</dbReference>
<dbReference type="EMBL" id="JAVDVW010000001">
    <property type="protein sequence ID" value="MDR7098942.1"/>
    <property type="molecule type" value="Genomic_DNA"/>
</dbReference>
<accession>A0ABU1VN97</accession>
<dbReference type="Proteomes" id="UP001267878">
    <property type="component" value="Unassembled WGS sequence"/>
</dbReference>
<dbReference type="PANTHER" id="PTHR23150:SF35">
    <property type="entry name" value="BLL6746 PROTEIN"/>
    <property type="match status" value="1"/>
</dbReference>
<organism evidence="3 4">
    <name type="scientific">Agrilutibacter niabensis</name>
    <dbReference type="NCBI Taxonomy" id="380628"/>
    <lineage>
        <taxon>Bacteria</taxon>
        <taxon>Pseudomonadati</taxon>
        <taxon>Pseudomonadota</taxon>
        <taxon>Gammaproteobacteria</taxon>
        <taxon>Lysobacterales</taxon>
        <taxon>Lysobacteraceae</taxon>
        <taxon>Agrilutibacter</taxon>
    </lineage>
</organism>
<dbReference type="Gene3D" id="3.90.1580.10">
    <property type="entry name" value="paralog of FGE (formylglycine-generating enzyme)"/>
    <property type="match status" value="1"/>
</dbReference>
<proteinExistence type="predicted"/>
<evidence type="ECO:0000256" key="1">
    <source>
        <dbReference type="SAM" id="MobiDB-lite"/>
    </source>
</evidence>
<reference evidence="3 4" key="1">
    <citation type="submission" date="2023-07" db="EMBL/GenBank/DDBJ databases">
        <title>Sorghum-associated microbial communities from plants grown in Nebraska, USA.</title>
        <authorList>
            <person name="Schachtman D."/>
        </authorList>
    </citation>
    <scope>NUCLEOTIDE SEQUENCE [LARGE SCALE GENOMIC DNA]</scope>
    <source>
        <strain evidence="3 4">BE187</strain>
    </source>
</reference>
<gene>
    <name evidence="3" type="ORF">J2X04_001289</name>
</gene>
<evidence type="ECO:0000259" key="2">
    <source>
        <dbReference type="Pfam" id="PF03781"/>
    </source>
</evidence>
<feature type="region of interest" description="Disordered" evidence="1">
    <location>
        <begin position="576"/>
        <end position="595"/>
    </location>
</feature>
<dbReference type="PANTHER" id="PTHR23150">
    <property type="entry name" value="SULFATASE MODIFYING FACTOR 1, 2"/>
    <property type="match status" value="1"/>
</dbReference>
<evidence type="ECO:0000313" key="3">
    <source>
        <dbReference type="EMBL" id="MDR7098942.1"/>
    </source>
</evidence>
<feature type="domain" description="Sulfatase-modifying factor enzyme-like" evidence="2">
    <location>
        <begin position="338"/>
        <end position="611"/>
    </location>
</feature>
<dbReference type="Pfam" id="PF03781">
    <property type="entry name" value="FGE-sulfatase"/>
    <property type="match status" value="1"/>
</dbReference>
<dbReference type="RefSeq" id="WP_310053064.1">
    <property type="nucleotide sequence ID" value="NZ_JAVDVW010000001.1"/>
</dbReference>